<evidence type="ECO:0000256" key="1">
    <source>
        <dbReference type="SAM" id="Phobius"/>
    </source>
</evidence>
<dbReference type="Proteomes" id="UP000715095">
    <property type="component" value="Unassembled WGS sequence"/>
</dbReference>
<keyword evidence="3" id="KW-1185">Reference proteome</keyword>
<feature type="transmembrane region" description="Helical" evidence="1">
    <location>
        <begin position="237"/>
        <end position="254"/>
    </location>
</feature>
<dbReference type="PANTHER" id="PTHR39556:SF1">
    <property type="entry name" value="PROTEIN, PUTATIVE-RELATED"/>
    <property type="match status" value="1"/>
</dbReference>
<dbReference type="PANTHER" id="PTHR39556">
    <property type="entry name" value="PROTEIN, PUTATIVE-RELATED"/>
    <property type="match status" value="1"/>
</dbReference>
<name>A0ABS2DQZ1_9BURK</name>
<organism evidence="2 3">
    <name type="scientific">Sutterella massiliensis</name>
    <dbReference type="NCBI Taxonomy" id="1816689"/>
    <lineage>
        <taxon>Bacteria</taxon>
        <taxon>Pseudomonadati</taxon>
        <taxon>Pseudomonadota</taxon>
        <taxon>Betaproteobacteria</taxon>
        <taxon>Burkholderiales</taxon>
        <taxon>Sutterellaceae</taxon>
        <taxon>Sutterella</taxon>
    </lineage>
</organism>
<feature type="transmembrane region" description="Helical" evidence="1">
    <location>
        <begin position="298"/>
        <end position="323"/>
    </location>
</feature>
<dbReference type="InterPro" id="IPR007294">
    <property type="entry name" value="DUF401"/>
</dbReference>
<dbReference type="RefSeq" id="WP_205102207.1">
    <property type="nucleotide sequence ID" value="NZ_JACJJC010000005.1"/>
</dbReference>
<protein>
    <submittedName>
        <fullName evidence="2">DUF401 family protein</fullName>
    </submittedName>
</protein>
<reference evidence="2 3" key="1">
    <citation type="journal article" date="2021" name="Sci. Rep.">
        <title>The distribution of antibiotic resistance genes in chicken gut microbiota commensals.</title>
        <authorList>
            <person name="Juricova H."/>
            <person name="Matiasovicova J."/>
            <person name="Kubasova T."/>
            <person name="Cejkova D."/>
            <person name="Rychlik I."/>
        </authorList>
    </citation>
    <scope>NUCLEOTIDE SEQUENCE [LARGE SCALE GENOMIC DNA]</scope>
    <source>
        <strain evidence="2 3">An829</strain>
    </source>
</reference>
<feature type="transmembrane region" description="Helical" evidence="1">
    <location>
        <begin position="388"/>
        <end position="406"/>
    </location>
</feature>
<keyword evidence="1" id="KW-0472">Membrane</keyword>
<comment type="caution">
    <text evidence="2">The sequence shown here is derived from an EMBL/GenBank/DDBJ whole genome shotgun (WGS) entry which is preliminary data.</text>
</comment>
<dbReference type="Pfam" id="PF04165">
    <property type="entry name" value="DUF401"/>
    <property type="match status" value="1"/>
</dbReference>
<keyword evidence="1" id="KW-1133">Transmembrane helix</keyword>
<evidence type="ECO:0000313" key="3">
    <source>
        <dbReference type="Proteomes" id="UP000715095"/>
    </source>
</evidence>
<sequence length="408" mass="44317">MNIFLVILLAAIAIVTLLRYKLPIGVAILSGGLVMWLCLDRTLASLVESAVMTVEQSRTYDLLFSLYFVMCLEIELRRSGTLDGMVKALNRLFKSTRVTLATMPAFLGFLPSLGGARFSAPIVEAASAKMNLKPETKAAINFWFRHIFEVSSPTIPGMILACAIAGIHVSDLVLHLLWFSVAAFVIGWLVLLAPLKKHDHISSEPVSIEAKLQNIFDVVLAIAPVVVNLLLMIVFDISAAISMGIVTAAMIPILRLCGRRANLREILLGALDYKLLGNVCLILYFIGLLTTTGALEQIVAIMTSSAIPTPVVFAILSFIIGMLTGMSQGYISMVMPIAASISFGSIDYAGLAMVFGCAGQMITPVHLCFTISVDYFKANFFKTLKPVLLIEVPLIALFSIVTYFTWVG</sequence>
<proteinExistence type="predicted"/>
<evidence type="ECO:0000313" key="2">
    <source>
        <dbReference type="EMBL" id="MBM6703732.1"/>
    </source>
</evidence>
<feature type="transmembrane region" description="Helical" evidence="1">
    <location>
        <begin position="352"/>
        <end position="376"/>
    </location>
</feature>
<gene>
    <name evidence="2" type="ORF">H6A60_04420</name>
</gene>
<dbReference type="EMBL" id="JACJJC010000005">
    <property type="protein sequence ID" value="MBM6703732.1"/>
    <property type="molecule type" value="Genomic_DNA"/>
</dbReference>
<feature type="transmembrane region" description="Helical" evidence="1">
    <location>
        <begin position="172"/>
        <end position="193"/>
    </location>
</feature>
<accession>A0ABS2DQZ1</accession>
<keyword evidence="1" id="KW-0812">Transmembrane</keyword>
<feature type="transmembrane region" description="Helical" evidence="1">
    <location>
        <begin position="214"/>
        <end position="231"/>
    </location>
</feature>